<keyword evidence="1" id="KW-0472">Membrane</keyword>
<accession>A0A1D3CT47</accession>
<name>A0A1D3CT47_9EIME</name>
<keyword evidence="3" id="KW-1185">Reference proteome</keyword>
<keyword evidence="1" id="KW-0812">Transmembrane</keyword>
<protein>
    <recommendedName>
        <fullName evidence="4">Transmembrane protein</fullName>
    </recommendedName>
</protein>
<dbReference type="VEuPathDB" id="ToxoDB:cyc_06003"/>
<feature type="transmembrane region" description="Helical" evidence="1">
    <location>
        <begin position="6"/>
        <end position="28"/>
    </location>
</feature>
<gene>
    <name evidence="2" type="ORF">cyc_06003</name>
</gene>
<evidence type="ECO:0000256" key="1">
    <source>
        <dbReference type="SAM" id="Phobius"/>
    </source>
</evidence>
<proteinExistence type="predicted"/>
<keyword evidence="1" id="KW-1133">Transmembrane helix</keyword>
<reference evidence="2 3" key="1">
    <citation type="journal article" date="2016" name="BMC Genomics">
        <title>Comparative genomics reveals Cyclospora cayetanensis possesses coccidia-like metabolism and invasion components but unique surface antigens.</title>
        <authorList>
            <person name="Liu S."/>
            <person name="Wang L."/>
            <person name="Zheng H."/>
            <person name="Xu Z."/>
            <person name="Roellig D.M."/>
            <person name="Li N."/>
            <person name="Frace M.A."/>
            <person name="Tang K."/>
            <person name="Arrowood M.J."/>
            <person name="Moss D.M."/>
            <person name="Zhang L."/>
            <person name="Feng Y."/>
            <person name="Xiao L."/>
        </authorList>
    </citation>
    <scope>NUCLEOTIDE SEQUENCE [LARGE SCALE GENOMIC DNA]</scope>
    <source>
        <strain evidence="2 3">CHN_HEN01</strain>
    </source>
</reference>
<dbReference type="EMBL" id="JROU02002057">
    <property type="protein sequence ID" value="OEH74366.1"/>
    <property type="molecule type" value="Genomic_DNA"/>
</dbReference>
<dbReference type="InParanoid" id="A0A1D3CT47"/>
<dbReference type="AlphaFoldDB" id="A0A1D3CT47"/>
<sequence>MVLGWILWAVLGLTFAITAITLISTTCLGERLCHCILWPFAALYNLVTGKQLFPWIGVNRNFTGTSAPYELTDIPTRLPGDSPAPTPDVSFEACVDANLSPSEPVLHQIVVDPIVASLPGRLLTVAPATDTDDCCGTAFHHTPAALELSAALPEVETADNTPCMSVIASWSGEAAFAIFHSVSLLFGCLLYSFCKDFTRKVSDVNEGAVEPSAEIQKVYSASIEFPATESPAICEAFTNADHQTSPSLLMEHFGGLACDAYSVDAGGSASALSPSPRGIMCNGADEVVASSVSLHVPSCVPDADCAPGLADGDANSVFLHVNDPSDAPLATATICHECTHLSVQLADCPLAPLAGVPLQPPPLSSH</sequence>
<evidence type="ECO:0008006" key="4">
    <source>
        <dbReference type="Google" id="ProtNLM"/>
    </source>
</evidence>
<organism evidence="2 3">
    <name type="scientific">Cyclospora cayetanensis</name>
    <dbReference type="NCBI Taxonomy" id="88456"/>
    <lineage>
        <taxon>Eukaryota</taxon>
        <taxon>Sar</taxon>
        <taxon>Alveolata</taxon>
        <taxon>Apicomplexa</taxon>
        <taxon>Conoidasida</taxon>
        <taxon>Coccidia</taxon>
        <taxon>Eucoccidiorida</taxon>
        <taxon>Eimeriorina</taxon>
        <taxon>Eimeriidae</taxon>
        <taxon>Cyclospora</taxon>
    </lineage>
</organism>
<dbReference type="Proteomes" id="UP000095192">
    <property type="component" value="Unassembled WGS sequence"/>
</dbReference>
<evidence type="ECO:0000313" key="2">
    <source>
        <dbReference type="EMBL" id="OEH74366.1"/>
    </source>
</evidence>
<evidence type="ECO:0000313" key="3">
    <source>
        <dbReference type="Proteomes" id="UP000095192"/>
    </source>
</evidence>
<comment type="caution">
    <text evidence="2">The sequence shown here is derived from an EMBL/GenBank/DDBJ whole genome shotgun (WGS) entry which is preliminary data.</text>
</comment>